<dbReference type="GO" id="GO:0006302">
    <property type="term" value="P:double-strand break repair"/>
    <property type="evidence" value="ECO:0007669"/>
    <property type="project" value="TreeGrafter"/>
</dbReference>
<dbReference type="Proteomes" id="UP000230228">
    <property type="component" value="Unassembled WGS sequence"/>
</dbReference>
<dbReference type="PANTHER" id="PTHR32182:SF0">
    <property type="entry name" value="DNA REPLICATION AND REPAIR PROTEIN RECF"/>
    <property type="match status" value="1"/>
</dbReference>
<sequence>MRLKRLELTGFKSFAKHVVLELPAQISAIVGPNGSGKSNIVESIQWALGEQSLKSLRGKK</sequence>
<organism evidence="2 3">
    <name type="scientific">Candidatus Tagabacteria bacterium CG_4_9_14_0_2_um_filter_41_11</name>
    <dbReference type="NCBI Taxonomy" id="1975019"/>
    <lineage>
        <taxon>Bacteria</taxon>
        <taxon>Candidatus Tagaibacteriota</taxon>
    </lineage>
</organism>
<dbReference type="EMBL" id="PFSH01000013">
    <property type="protein sequence ID" value="PJC25345.1"/>
    <property type="molecule type" value="Genomic_DNA"/>
</dbReference>
<dbReference type="SUPFAM" id="SSF52540">
    <property type="entry name" value="P-loop containing nucleoside triphosphate hydrolases"/>
    <property type="match status" value="1"/>
</dbReference>
<evidence type="ECO:0000259" key="1">
    <source>
        <dbReference type="Pfam" id="PF02463"/>
    </source>
</evidence>
<accession>A0A2M8ERJ5</accession>
<dbReference type="Pfam" id="PF02463">
    <property type="entry name" value="SMC_N"/>
    <property type="match status" value="1"/>
</dbReference>
<reference evidence="3" key="1">
    <citation type="submission" date="2017-09" db="EMBL/GenBank/DDBJ databases">
        <title>Depth-based differentiation of microbial function through sediment-hosted aquifers and enrichment of novel symbionts in the deep terrestrial subsurface.</title>
        <authorList>
            <person name="Probst A.J."/>
            <person name="Ladd B."/>
            <person name="Jarett J.K."/>
            <person name="Geller-Mcgrath D.E."/>
            <person name="Sieber C.M.K."/>
            <person name="Emerson J.B."/>
            <person name="Anantharaman K."/>
            <person name="Thomas B.C."/>
            <person name="Malmstrom R."/>
            <person name="Stieglmeier M."/>
            <person name="Klingl A."/>
            <person name="Woyke T."/>
            <person name="Ryan C.M."/>
            <person name="Banfield J.F."/>
        </authorList>
    </citation>
    <scope>NUCLEOTIDE SEQUENCE [LARGE SCALE GENOMIC DNA]</scope>
</reference>
<dbReference type="InterPro" id="IPR027417">
    <property type="entry name" value="P-loop_NTPase"/>
</dbReference>
<evidence type="ECO:0000313" key="2">
    <source>
        <dbReference type="EMBL" id="PJC25345.1"/>
    </source>
</evidence>
<dbReference type="Gene3D" id="3.40.50.300">
    <property type="entry name" value="P-loop containing nucleotide triphosphate hydrolases"/>
    <property type="match status" value="1"/>
</dbReference>
<feature type="domain" description="RecF/RecN/SMC N-terminal" evidence="1">
    <location>
        <begin position="3"/>
        <end position="59"/>
    </location>
</feature>
<name>A0A2M8ERJ5_9BACT</name>
<comment type="caution">
    <text evidence="2">The sequence shown here is derived from an EMBL/GenBank/DDBJ whole genome shotgun (WGS) entry which is preliminary data.</text>
</comment>
<proteinExistence type="predicted"/>
<dbReference type="InterPro" id="IPR003395">
    <property type="entry name" value="RecF/RecN/SMC_N"/>
</dbReference>
<dbReference type="GO" id="GO:0000731">
    <property type="term" value="P:DNA synthesis involved in DNA repair"/>
    <property type="evidence" value="ECO:0007669"/>
    <property type="project" value="TreeGrafter"/>
</dbReference>
<protein>
    <submittedName>
        <fullName evidence="2">Recombinase RecF</fullName>
    </submittedName>
</protein>
<dbReference type="AlphaFoldDB" id="A0A2M8ERJ5"/>
<dbReference type="PANTHER" id="PTHR32182">
    <property type="entry name" value="DNA REPLICATION AND REPAIR PROTEIN RECF"/>
    <property type="match status" value="1"/>
</dbReference>
<gene>
    <name evidence="2" type="ORF">CO056_00775</name>
</gene>
<feature type="non-terminal residue" evidence="2">
    <location>
        <position position="60"/>
    </location>
</feature>
<evidence type="ECO:0000313" key="3">
    <source>
        <dbReference type="Proteomes" id="UP000230228"/>
    </source>
</evidence>